<keyword evidence="14" id="KW-1185">Reference proteome</keyword>
<sequence length="447" mass="48930">MREIRLSKGVDIPVGGRPDREITDGNQPRHVALIGDDYPGMKPTMLVDVGDRVQCGQPVFSDKKNEGVVFTAPGSGEVVAVHRGEKRRFLSLVIRLDGDDSVQFCPPESRPDAQSPDQLRRLLIDSGLWCALRTRPYGKIPAVTTTPASLFVTAMDTTPLAPDMDLIIAQGRNDLISGLTALRHCLDRPIFLCLGEGSQEPVAVEGVEPVRFIGPHPAGLPSTHIHFLDPVKEGKTVWHIGVQDVIAIGALLRNGRLIPERIISLGGPSVKRPRHLRTRLGAAVADICNGELVEGEIRKLSGSVLDGRQADEHVGFLGRYHQLVSCLPEGTGRSFFGWLHPGTQRFSVTRAFFSAFRRPSHFPFDTAVWGGHRAIFPLGTYERVMPLDIIPVYLLKSLASGNTEKAKQLGCLELIEEDLALCSFVCPGKNDFAPMLRETLTSIEIEG</sequence>
<evidence type="ECO:0000256" key="6">
    <source>
        <dbReference type="ARBA" id="ARBA00023075"/>
    </source>
</evidence>
<dbReference type="RefSeq" id="WP_284151863.1">
    <property type="nucleotide sequence ID" value="NZ_AP025516.1"/>
</dbReference>
<comment type="function">
    <text evidence="8">NQR complex catalyzes the reduction of ubiquinone-1 to ubiquinol by two successive reactions, coupled with the transport of Na(+) ions from the cytoplasm to the periplasm. NqrA to NqrE are probably involved in the second step, the conversion of ubisemiquinone to ubiquinol.</text>
</comment>
<dbReference type="PANTHER" id="PTHR37839:SF1">
    <property type="entry name" value="NA(+)-TRANSLOCATING NADH-QUINONE REDUCTASE SUBUNIT A"/>
    <property type="match status" value="1"/>
</dbReference>
<keyword evidence="1 8" id="KW-0813">Transport</keyword>
<feature type="region of interest" description="Disordered" evidence="9">
    <location>
        <begin position="1"/>
        <end position="26"/>
    </location>
</feature>
<dbReference type="EC" id="7.2.1.1" evidence="8"/>
<evidence type="ECO:0000256" key="1">
    <source>
        <dbReference type="ARBA" id="ARBA00022448"/>
    </source>
</evidence>
<dbReference type="Pfam" id="PF24836">
    <property type="entry name" value="NQRA_2nd"/>
    <property type="match status" value="1"/>
</dbReference>
<dbReference type="Proteomes" id="UP000830055">
    <property type="component" value="Chromosome"/>
</dbReference>
<feature type="domain" description="NqrA second alpha/beta" evidence="12">
    <location>
        <begin position="117"/>
        <end position="257"/>
    </location>
</feature>
<comment type="subunit">
    <text evidence="8">Composed of six subunits; NqrA, NqrB, NqrC, NqrD, NqrE and NqrF.</text>
</comment>
<dbReference type="EMBL" id="AP025516">
    <property type="protein sequence ID" value="BDD88509.1"/>
    <property type="molecule type" value="Genomic_DNA"/>
</dbReference>
<comment type="catalytic activity">
    <reaction evidence="8">
        <text>a ubiquinone + n Na(+)(in) + NADH + H(+) = a ubiquinol + n Na(+)(out) + NAD(+)</text>
        <dbReference type="Rhea" id="RHEA:47748"/>
        <dbReference type="Rhea" id="RHEA-COMP:9565"/>
        <dbReference type="Rhea" id="RHEA-COMP:9566"/>
        <dbReference type="ChEBI" id="CHEBI:15378"/>
        <dbReference type="ChEBI" id="CHEBI:16389"/>
        <dbReference type="ChEBI" id="CHEBI:17976"/>
        <dbReference type="ChEBI" id="CHEBI:29101"/>
        <dbReference type="ChEBI" id="CHEBI:57540"/>
        <dbReference type="ChEBI" id="CHEBI:57945"/>
        <dbReference type="EC" id="7.2.1.1"/>
    </reaction>
</comment>
<keyword evidence="7 8" id="KW-0739">Sodium transport</keyword>
<evidence type="ECO:0000256" key="4">
    <source>
        <dbReference type="ARBA" id="ARBA00023053"/>
    </source>
</evidence>
<keyword evidence="5 8" id="KW-0406">Ion transport</keyword>
<organism evidence="13 14">
    <name type="scientific">Desulfofustis limnaeus</name>
    <dbReference type="NCBI Taxonomy" id="2740163"/>
    <lineage>
        <taxon>Bacteria</taxon>
        <taxon>Pseudomonadati</taxon>
        <taxon>Thermodesulfobacteriota</taxon>
        <taxon>Desulfobulbia</taxon>
        <taxon>Desulfobulbales</taxon>
        <taxon>Desulfocapsaceae</taxon>
        <taxon>Desulfofustis</taxon>
    </lineage>
</organism>
<evidence type="ECO:0000256" key="3">
    <source>
        <dbReference type="ARBA" id="ARBA00023027"/>
    </source>
</evidence>
<comment type="similarity">
    <text evidence="8">Belongs to the NqrA family.</text>
</comment>
<protein>
    <recommendedName>
        <fullName evidence="8">Na(+)-translocating NADH-quinone reductase subunit A</fullName>
        <shortName evidence="8">Na(+)-NQR subunit A</shortName>
        <shortName evidence="8">Na(+)-translocating NQR subunit A</shortName>
        <ecNumber evidence="8">7.2.1.1</ecNumber>
    </recommendedName>
    <alternativeName>
        <fullName evidence="8">NQR complex subunit A</fullName>
    </alternativeName>
    <alternativeName>
        <fullName evidence="8">NQR-1 subunit A</fullName>
    </alternativeName>
</protein>
<keyword evidence="6 8" id="KW-0830">Ubiquinone</keyword>
<dbReference type="Pfam" id="PF11973">
    <property type="entry name" value="NQRA_SLBB"/>
    <property type="match status" value="1"/>
</dbReference>
<evidence type="ECO:0000259" key="10">
    <source>
        <dbReference type="Pfam" id="PF05896"/>
    </source>
</evidence>
<dbReference type="NCBIfam" id="NF003759">
    <property type="entry name" value="PRK05352.1-2"/>
    <property type="match status" value="1"/>
</dbReference>
<dbReference type="InterPro" id="IPR056147">
    <property type="entry name" value="NQRA_N"/>
</dbReference>
<keyword evidence="4 8" id="KW-0915">Sodium</keyword>
<dbReference type="InterPro" id="IPR008703">
    <property type="entry name" value="NqrA"/>
</dbReference>
<dbReference type="InterPro" id="IPR022615">
    <property type="entry name" value="NqrA_C_domain"/>
</dbReference>
<evidence type="ECO:0000256" key="5">
    <source>
        <dbReference type="ARBA" id="ARBA00023065"/>
    </source>
</evidence>
<evidence type="ECO:0000313" key="14">
    <source>
        <dbReference type="Proteomes" id="UP000830055"/>
    </source>
</evidence>
<dbReference type="PANTHER" id="PTHR37839">
    <property type="entry name" value="NA(+)-TRANSLOCATING NADH-QUINONE REDUCTASE SUBUNIT A"/>
    <property type="match status" value="1"/>
</dbReference>
<name>A0ABN6M8Y8_9BACT</name>
<reference evidence="13 14" key="1">
    <citation type="submission" date="2022-01" db="EMBL/GenBank/DDBJ databases">
        <title>Desulfofustis limnae sp. nov., a novel mesophilic sulfate-reducing bacterium isolated from marsh soil.</title>
        <authorList>
            <person name="Watanabe M."/>
            <person name="Takahashi A."/>
            <person name="Kojima H."/>
            <person name="Fukui M."/>
        </authorList>
    </citation>
    <scope>NUCLEOTIDE SEQUENCE [LARGE SCALE GENOMIC DNA]</scope>
    <source>
        <strain evidence="13 14">PPLL</strain>
    </source>
</reference>
<evidence type="ECO:0000259" key="11">
    <source>
        <dbReference type="Pfam" id="PF11973"/>
    </source>
</evidence>
<evidence type="ECO:0000256" key="2">
    <source>
        <dbReference type="ARBA" id="ARBA00022967"/>
    </source>
</evidence>
<evidence type="ECO:0000259" key="12">
    <source>
        <dbReference type="Pfam" id="PF24836"/>
    </source>
</evidence>
<dbReference type="Pfam" id="PF05896">
    <property type="entry name" value="NQRA_N"/>
    <property type="match status" value="1"/>
</dbReference>
<proteinExistence type="inferred from homology"/>
<dbReference type="HAMAP" id="MF_00425">
    <property type="entry name" value="NqrA"/>
    <property type="match status" value="1"/>
</dbReference>
<gene>
    <name evidence="8 13" type="primary">nqrA</name>
    <name evidence="13" type="ORF">DPPLL_28740</name>
</gene>
<accession>A0ABN6M8Y8</accession>
<dbReference type="NCBIfam" id="TIGR01936">
    <property type="entry name" value="nqrA"/>
    <property type="match status" value="1"/>
</dbReference>
<feature type="domain" description="Na(+)-translocating NADH-quinone reductase subunit A C-terminal" evidence="11">
    <location>
        <begin position="262"/>
        <end position="310"/>
    </location>
</feature>
<keyword evidence="3 8" id="KW-0520">NAD</keyword>
<evidence type="ECO:0000256" key="7">
    <source>
        <dbReference type="ARBA" id="ARBA00023201"/>
    </source>
</evidence>
<evidence type="ECO:0000256" key="8">
    <source>
        <dbReference type="HAMAP-Rule" id="MF_00425"/>
    </source>
</evidence>
<evidence type="ECO:0000256" key="9">
    <source>
        <dbReference type="SAM" id="MobiDB-lite"/>
    </source>
</evidence>
<feature type="domain" description="NqrA N-terminal barrel-sandwich hybrid" evidence="10">
    <location>
        <begin position="4"/>
        <end position="97"/>
    </location>
</feature>
<dbReference type="InterPro" id="IPR056148">
    <property type="entry name" value="NQRA_2nd"/>
</dbReference>
<evidence type="ECO:0000313" key="13">
    <source>
        <dbReference type="EMBL" id="BDD88509.1"/>
    </source>
</evidence>
<keyword evidence="2 8" id="KW-1278">Translocase</keyword>